<reference evidence="2 3" key="1">
    <citation type="journal article" date="2022" name="Allergy">
        <title>Genome assembly and annotation of Periplaneta americana reveal a comprehensive cockroach allergen profile.</title>
        <authorList>
            <person name="Wang L."/>
            <person name="Xiong Q."/>
            <person name="Saelim N."/>
            <person name="Wang L."/>
            <person name="Nong W."/>
            <person name="Wan A.T."/>
            <person name="Shi M."/>
            <person name="Liu X."/>
            <person name="Cao Q."/>
            <person name="Hui J.H.L."/>
            <person name="Sookrung N."/>
            <person name="Leung T.F."/>
            <person name="Tungtrongchitr A."/>
            <person name="Tsui S.K.W."/>
        </authorList>
    </citation>
    <scope>NUCLEOTIDE SEQUENCE [LARGE SCALE GENOMIC DNA]</scope>
    <source>
        <strain evidence="2">PWHHKU_190912</strain>
    </source>
</reference>
<comment type="caution">
    <text evidence="2">The sequence shown here is derived from an EMBL/GenBank/DDBJ whole genome shotgun (WGS) entry which is preliminary data.</text>
</comment>
<evidence type="ECO:0000256" key="1">
    <source>
        <dbReference type="SAM" id="Phobius"/>
    </source>
</evidence>
<protein>
    <submittedName>
        <fullName evidence="2">Uncharacterized protein</fullName>
    </submittedName>
</protein>
<evidence type="ECO:0000313" key="2">
    <source>
        <dbReference type="EMBL" id="KAJ4451864.1"/>
    </source>
</evidence>
<evidence type="ECO:0000313" key="3">
    <source>
        <dbReference type="Proteomes" id="UP001148838"/>
    </source>
</evidence>
<proteinExistence type="predicted"/>
<dbReference type="EMBL" id="JAJSOF020000001">
    <property type="protein sequence ID" value="KAJ4451864.1"/>
    <property type="molecule type" value="Genomic_DNA"/>
</dbReference>
<keyword evidence="1" id="KW-1133">Transmembrane helix</keyword>
<keyword evidence="1" id="KW-0472">Membrane</keyword>
<keyword evidence="3" id="KW-1185">Reference proteome</keyword>
<gene>
    <name evidence="2" type="ORF">ANN_03342</name>
</gene>
<organism evidence="2 3">
    <name type="scientific">Periplaneta americana</name>
    <name type="common">American cockroach</name>
    <name type="synonym">Blatta americana</name>
    <dbReference type="NCBI Taxonomy" id="6978"/>
    <lineage>
        <taxon>Eukaryota</taxon>
        <taxon>Metazoa</taxon>
        <taxon>Ecdysozoa</taxon>
        <taxon>Arthropoda</taxon>
        <taxon>Hexapoda</taxon>
        <taxon>Insecta</taxon>
        <taxon>Pterygota</taxon>
        <taxon>Neoptera</taxon>
        <taxon>Polyneoptera</taxon>
        <taxon>Dictyoptera</taxon>
        <taxon>Blattodea</taxon>
        <taxon>Blattoidea</taxon>
        <taxon>Blattidae</taxon>
        <taxon>Blattinae</taxon>
        <taxon>Periplaneta</taxon>
    </lineage>
</organism>
<keyword evidence="1" id="KW-0812">Transmembrane</keyword>
<sequence>MTGRGTRKPCRVEANDIRIIRGTEFRGGILRRYIIFFEWTVYILRCALLFIFLEEAVLPSARTSRSLSVPTDNITVITIVPLRLIPLRLSPGWSTVHTSKQIVTSPLFCAHLNAIDLARDRTRNFGHRRPALYQLANQVDLHDGECNMNGRNSLPCKTYFVRDRAYLLVFRTEPIRDFRLQIIEPELLVKIVTMQHHALRLQNHSVNVTPYRTCGSSDFSTGHTSAIQLDQDKSASGDNRMECRGM</sequence>
<dbReference type="Proteomes" id="UP001148838">
    <property type="component" value="Unassembled WGS sequence"/>
</dbReference>
<name>A0ABQ8U2U3_PERAM</name>
<feature type="transmembrane region" description="Helical" evidence="1">
    <location>
        <begin position="33"/>
        <end position="53"/>
    </location>
</feature>
<accession>A0ABQ8U2U3</accession>